<comment type="similarity">
    <text evidence="3">In the N-terminal section; belongs to the PMEI family.</text>
</comment>
<evidence type="ECO:0000256" key="5">
    <source>
        <dbReference type="ARBA" id="ARBA00022512"/>
    </source>
</evidence>
<dbReference type="Pfam" id="PF02365">
    <property type="entry name" value="NAM"/>
    <property type="match status" value="1"/>
</dbReference>
<dbReference type="InterPro" id="IPR012334">
    <property type="entry name" value="Pectin_lyas_fold"/>
</dbReference>
<dbReference type="OrthoDB" id="2019149at2759"/>
<evidence type="ECO:0000256" key="12">
    <source>
        <dbReference type="SAM" id="MobiDB-lite"/>
    </source>
</evidence>
<dbReference type="GO" id="GO:0042545">
    <property type="term" value="P:cell wall modification"/>
    <property type="evidence" value="ECO:0007669"/>
    <property type="project" value="InterPro"/>
</dbReference>
<accession>A0A834TNV2</accession>
<dbReference type="SMART" id="SM00856">
    <property type="entry name" value="PMEI"/>
    <property type="match status" value="1"/>
</dbReference>
<reference evidence="15" key="1">
    <citation type="submission" date="2020-09" db="EMBL/GenBank/DDBJ databases">
        <title>Genome-Enabled Discovery of Anthraquinone Biosynthesis in Senna tora.</title>
        <authorList>
            <person name="Kang S.-H."/>
            <person name="Pandey R.P."/>
            <person name="Lee C.-M."/>
            <person name="Sim J.-S."/>
            <person name="Jeong J.-T."/>
            <person name="Choi B.-S."/>
            <person name="Jung M."/>
            <person name="Ginzburg D."/>
            <person name="Zhao K."/>
            <person name="Won S.Y."/>
            <person name="Oh T.-J."/>
            <person name="Yu Y."/>
            <person name="Kim N.-H."/>
            <person name="Lee O.R."/>
            <person name="Lee T.-H."/>
            <person name="Bashyal P."/>
            <person name="Kim T.-S."/>
            <person name="Lee W.-H."/>
            <person name="Kawkins C."/>
            <person name="Kim C.-K."/>
            <person name="Kim J.S."/>
            <person name="Ahn B.O."/>
            <person name="Rhee S.Y."/>
            <person name="Sohng J.K."/>
        </authorList>
    </citation>
    <scope>NUCLEOTIDE SEQUENCE</scope>
    <source>
        <tissue evidence="15">Leaf</tissue>
    </source>
</reference>
<dbReference type="EMBL" id="JAAIUW010000007">
    <property type="protein sequence ID" value="KAF7824889.1"/>
    <property type="molecule type" value="Genomic_DNA"/>
</dbReference>
<dbReference type="UniPathway" id="UPA00545">
    <property type="reaction ID" value="UER00823"/>
</dbReference>
<dbReference type="CDD" id="cd15798">
    <property type="entry name" value="PMEI-like_3"/>
    <property type="match status" value="1"/>
</dbReference>
<dbReference type="Pfam" id="PF01095">
    <property type="entry name" value="Pectinesterase"/>
    <property type="match status" value="1"/>
</dbReference>
<dbReference type="SUPFAM" id="SSF101941">
    <property type="entry name" value="NAC domain"/>
    <property type="match status" value="1"/>
</dbReference>
<feature type="region of interest" description="Disordered" evidence="12">
    <location>
        <begin position="199"/>
        <end position="218"/>
    </location>
</feature>
<dbReference type="Gene3D" id="2.160.20.10">
    <property type="entry name" value="Single-stranded right-handed beta-helix, Pectin lyase-like"/>
    <property type="match status" value="1"/>
</dbReference>
<organism evidence="15 16">
    <name type="scientific">Senna tora</name>
    <dbReference type="NCBI Taxonomy" id="362788"/>
    <lineage>
        <taxon>Eukaryota</taxon>
        <taxon>Viridiplantae</taxon>
        <taxon>Streptophyta</taxon>
        <taxon>Embryophyta</taxon>
        <taxon>Tracheophyta</taxon>
        <taxon>Spermatophyta</taxon>
        <taxon>Magnoliopsida</taxon>
        <taxon>eudicotyledons</taxon>
        <taxon>Gunneridae</taxon>
        <taxon>Pentapetalae</taxon>
        <taxon>rosids</taxon>
        <taxon>fabids</taxon>
        <taxon>Fabales</taxon>
        <taxon>Fabaceae</taxon>
        <taxon>Caesalpinioideae</taxon>
        <taxon>Cassia clade</taxon>
        <taxon>Senna</taxon>
    </lineage>
</organism>
<dbReference type="PANTHER" id="PTHR31707">
    <property type="entry name" value="PECTINESTERASE"/>
    <property type="match status" value="1"/>
</dbReference>
<comment type="pathway">
    <text evidence="2">Glycan metabolism; pectin degradation; 2-dehydro-3-deoxy-D-gluconate from pectin: step 1/5.</text>
</comment>
<evidence type="ECO:0000256" key="2">
    <source>
        <dbReference type="ARBA" id="ARBA00005184"/>
    </source>
</evidence>
<evidence type="ECO:0000256" key="3">
    <source>
        <dbReference type="ARBA" id="ARBA00006027"/>
    </source>
</evidence>
<feature type="chain" id="PRO_5032431322" evidence="13">
    <location>
        <begin position="25"/>
        <end position="714"/>
    </location>
</feature>
<dbReference type="SUPFAM" id="SSF51126">
    <property type="entry name" value="Pectin lyase-like"/>
    <property type="match status" value="1"/>
</dbReference>
<dbReference type="AlphaFoldDB" id="A0A834TNV2"/>
<dbReference type="PROSITE" id="PS51257">
    <property type="entry name" value="PROKAR_LIPOPROTEIN"/>
    <property type="match status" value="1"/>
</dbReference>
<dbReference type="GO" id="GO:0045490">
    <property type="term" value="P:pectin catabolic process"/>
    <property type="evidence" value="ECO:0007669"/>
    <property type="project" value="UniProtKB-UniPathway"/>
</dbReference>
<keyword evidence="11" id="KW-0539">Nucleus</keyword>
<dbReference type="Proteomes" id="UP000634136">
    <property type="component" value="Unassembled WGS sequence"/>
</dbReference>
<dbReference type="PROSITE" id="PS51005">
    <property type="entry name" value="NAC"/>
    <property type="match status" value="1"/>
</dbReference>
<keyword evidence="7" id="KW-0805">Transcription regulation</keyword>
<evidence type="ECO:0000256" key="11">
    <source>
        <dbReference type="ARBA" id="ARBA00023242"/>
    </source>
</evidence>
<comment type="similarity">
    <text evidence="4">In the C-terminal section; belongs to the pectinesterase family.</text>
</comment>
<evidence type="ECO:0000256" key="9">
    <source>
        <dbReference type="ARBA" id="ARBA00023125"/>
    </source>
</evidence>
<gene>
    <name evidence="15" type="ORF">G2W53_023033</name>
</gene>
<keyword evidence="8" id="KW-0063">Aspartyl esterase</keyword>
<name>A0A834TNV2_9FABA</name>
<sequence length="714" mass="79623">MGRLISLFITLSVFSCALLPLATSRKSRPWSPNDVARWCAQTPHPEPCKYYLTHTHHRFPRPKHKSQFRALLVQLAFDEAQLMQAQAHSYARGCVTKKQKAVFSDCLKLYDNTIFQLNQTLYGIRKTKQPKRHRCSVLDAQTWLSAALTNIQTCRNGAADLNITDSDFIADSGISSACHNVTKMISNTLAGVVEAGEEAVGGGGDGDKGESGGGSGRDGAFQDGIDGLHFIARDITFENTAGPRKGQAVALRSASDLSVFYRCAIVGYQDTLMAHAQRQFYKQCYIYGTVDMIFGNAAVVFQNCMIYARRPLPGQANMITAQGRGDPFQNTGISIHNSQIRAAPDLKPVMNQFATYLGRPWQQYSRVVVMKTYIENLVSPLGWSPWGNSNFALNTLYFGEYRNLGPGSSINNRVKWPGFHIITSPTEASSFTVNSLLAGRTWLPSTEICRIGTEEQNEWYFFSHKDKKYPTGTRTNRATAAGFWKATGRDKAIYSKHDLIGMRKTLVFYKGRAPNGQKSDWIMHEYRLETDENGTPQAKLDLHHLPLIPHQLPTRHHLFQQLPLLDHQTPKLLQSSVSASINPNNNPMTPFGLDVMNHVMEGATQDQQNFQAMYGSSGQEQVVEDDQVTDWRVLDKFVASQLSQEDVVANKDHNNNYSSNDAGTSSNSNIFQTMENVVGSNVQFRSSSSQLEKQEMVPENASTSTSSCPIDLWK</sequence>
<feature type="signal peptide" evidence="13">
    <location>
        <begin position="1"/>
        <end position="24"/>
    </location>
</feature>
<comment type="subcellular location">
    <subcellularLocation>
        <location evidence="1">Secreted</location>
        <location evidence="1">Cell wall</location>
    </subcellularLocation>
</comment>
<keyword evidence="13" id="KW-0732">Signal</keyword>
<evidence type="ECO:0000256" key="8">
    <source>
        <dbReference type="ARBA" id="ARBA00023085"/>
    </source>
</evidence>
<dbReference type="InterPro" id="IPR035513">
    <property type="entry name" value="Invertase/methylesterase_inhib"/>
</dbReference>
<dbReference type="InterPro" id="IPR003441">
    <property type="entry name" value="NAC-dom"/>
</dbReference>
<dbReference type="GO" id="GO:0006355">
    <property type="term" value="P:regulation of DNA-templated transcription"/>
    <property type="evidence" value="ECO:0007669"/>
    <property type="project" value="InterPro"/>
</dbReference>
<comment type="caution">
    <text evidence="15">The sequence shown here is derived from an EMBL/GenBank/DDBJ whole genome shotgun (WGS) entry which is preliminary data.</text>
</comment>
<dbReference type="InterPro" id="IPR006501">
    <property type="entry name" value="Pectinesterase_inhib_dom"/>
</dbReference>
<evidence type="ECO:0000259" key="14">
    <source>
        <dbReference type="PROSITE" id="PS51005"/>
    </source>
</evidence>
<feature type="domain" description="NAC" evidence="14">
    <location>
        <begin position="404"/>
        <end position="551"/>
    </location>
</feature>
<dbReference type="InterPro" id="IPR011050">
    <property type="entry name" value="Pectin_lyase_fold/virulence"/>
</dbReference>
<dbReference type="Gene3D" id="2.170.150.80">
    <property type="entry name" value="NAC domain"/>
    <property type="match status" value="1"/>
</dbReference>
<evidence type="ECO:0000256" key="6">
    <source>
        <dbReference type="ARBA" id="ARBA00022801"/>
    </source>
</evidence>
<dbReference type="FunFam" id="2.160.20.10:FF:000092">
    <property type="entry name" value="Putative pectinesterase 57"/>
    <property type="match status" value="1"/>
</dbReference>
<keyword evidence="5" id="KW-0134">Cell wall</keyword>
<evidence type="ECO:0000256" key="10">
    <source>
        <dbReference type="ARBA" id="ARBA00023163"/>
    </source>
</evidence>
<feature type="region of interest" description="Disordered" evidence="12">
    <location>
        <begin position="685"/>
        <end position="714"/>
    </location>
</feature>
<dbReference type="GO" id="GO:0004857">
    <property type="term" value="F:enzyme inhibitor activity"/>
    <property type="evidence" value="ECO:0007669"/>
    <property type="project" value="InterPro"/>
</dbReference>
<evidence type="ECO:0000256" key="4">
    <source>
        <dbReference type="ARBA" id="ARBA00007786"/>
    </source>
</evidence>
<evidence type="ECO:0000256" key="13">
    <source>
        <dbReference type="SAM" id="SignalP"/>
    </source>
</evidence>
<evidence type="ECO:0000256" key="7">
    <source>
        <dbReference type="ARBA" id="ARBA00023015"/>
    </source>
</evidence>
<keyword evidence="9" id="KW-0238">DNA-binding</keyword>
<dbReference type="Pfam" id="PF04043">
    <property type="entry name" value="PMEI"/>
    <property type="match status" value="1"/>
</dbReference>
<dbReference type="NCBIfam" id="TIGR01614">
    <property type="entry name" value="PME_inhib"/>
    <property type="match status" value="1"/>
</dbReference>
<dbReference type="InterPro" id="IPR000070">
    <property type="entry name" value="Pectinesterase_cat"/>
</dbReference>
<evidence type="ECO:0000313" key="16">
    <source>
        <dbReference type="Proteomes" id="UP000634136"/>
    </source>
</evidence>
<proteinExistence type="inferred from homology"/>
<dbReference type="SUPFAM" id="SSF101148">
    <property type="entry name" value="Plant invertase/pectin methylesterase inhibitor"/>
    <property type="match status" value="1"/>
</dbReference>
<keyword evidence="10" id="KW-0804">Transcription</keyword>
<dbReference type="InterPro" id="IPR036093">
    <property type="entry name" value="NAC_dom_sf"/>
</dbReference>
<keyword evidence="5" id="KW-0964">Secreted</keyword>
<evidence type="ECO:0000313" key="15">
    <source>
        <dbReference type="EMBL" id="KAF7824889.1"/>
    </source>
</evidence>
<protein>
    <submittedName>
        <fullName evidence="15">Putative pectinesterase/pectinesterase inhibitor 60</fullName>
    </submittedName>
</protein>
<dbReference type="GO" id="GO:0003677">
    <property type="term" value="F:DNA binding"/>
    <property type="evidence" value="ECO:0007669"/>
    <property type="project" value="UniProtKB-KW"/>
</dbReference>
<keyword evidence="6" id="KW-0378">Hydrolase</keyword>
<keyword evidence="16" id="KW-1185">Reference proteome</keyword>
<evidence type="ECO:0000256" key="1">
    <source>
        <dbReference type="ARBA" id="ARBA00004191"/>
    </source>
</evidence>
<dbReference type="GO" id="GO:0030599">
    <property type="term" value="F:pectinesterase activity"/>
    <property type="evidence" value="ECO:0007669"/>
    <property type="project" value="InterPro"/>
</dbReference>